<evidence type="ECO:0000256" key="4">
    <source>
        <dbReference type="ARBA" id="ARBA00022989"/>
    </source>
</evidence>
<evidence type="ECO:0000313" key="8">
    <source>
        <dbReference type="EMBL" id="ABF18032.1"/>
    </source>
</evidence>
<evidence type="ECO:0000256" key="7">
    <source>
        <dbReference type="SAM" id="SignalP"/>
    </source>
</evidence>
<name>Q1HRU5_AEDAE</name>
<feature type="transmembrane region" description="Helical" evidence="6">
    <location>
        <begin position="57"/>
        <end position="74"/>
    </location>
</feature>
<dbReference type="HOGENOM" id="CLU_074966_1_0_1"/>
<evidence type="ECO:0000256" key="2">
    <source>
        <dbReference type="ARBA" id="ARBA00013977"/>
    </source>
</evidence>
<feature type="transmembrane region" description="Helical" evidence="6">
    <location>
        <begin position="121"/>
        <end position="138"/>
    </location>
</feature>
<dbReference type="EMBL" id="DQ439999">
    <property type="protein sequence ID" value="ABF18032.1"/>
    <property type="molecule type" value="mRNA"/>
</dbReference>
<dbReference type="PANTHER" id="PTHR13628:SF1">
    <property type="entry name" value="TRANSMEMBRANE PROTEIN 267"/>
    <property type="match status" value="1"/>
</dbReference>
<organism evidence="8">
    <name type="scientific">Aedes aegypti</name>
    <name type="common">Yellowfever mosquito</name>
    <name type="synonym">Culex aegypti</name>
    <dbReference type="NCBI Taxonomy" id="7159"/>
    <lineage>
        <taxon>Eukaryota</taxon>
        <taxon>Metazoa</taxon>
        <taxon>Ecdysozoa</taxon>
        <taxon>Arthropoda</taxon>
        <taxon>Hexapoda</taxon>
        <taxon>Insecta</taxon>
        <taxon>Pterygota</taxon>
        <taxon>Neoptera</taxon>
        <taxon>Endopterygota</taxon>
        <taxon>Diptera</taxon>
        <taxon>Nematocera</taxon>
        <taxon>Culicoidea</taxon>
        <taxon>Culicidae</taxon>
        <taxon>Culicinae</taxon>
        <taxon>Aedini</taxon>
        <taxon>Aedes</taxon>
        <taxon>Stegomyia</taxon>
    </lineage>
</organism>
<reference evidence="8" key="2">
    <citation type="journal article" date="2007" name="BMC Genomics">
        <title>An annotated catalogue of salivary gland transcripts in the adult female mosquito, Aedes aegypti.</title>
        <authorList>
            <person name="Ribeiro J.M."/>
            <person name="Arca B."/>
            <person name="Lombardo F."/>
            <person name="Calvo E."/>
            <person name="Phan V.M."/>
            <person name="Chandra P.K."/>
            <person name="Wikel S.K."/>
        </authorList>
    </citation>
    <scope>NUCLEOTIDE SEQUENCE</scope>
</reference>
<dbReference type="GO" id="GO:0016020">
    <property type="term" value="C:membrane"/>
    <property type="evidence" value="ECO:0007669"/>
    <property type="project" value="UniProtKB-SubCell"/>
</dbReference>
<proteinExistence type="evidence at transcript level"/>
<dbReference type="VEuPathDB" id="VectorBase:AAEL004662"/>
<sequence>MSPTFLLLLQHTVLLVICLKPPLLKAAVDNVTHALIGLVVAEIVVHQFRDQLARSELWLLIGFGFGLASWIDVDHFIEARSFHIHDATNLTHRPFLHNSVIFLVLLIATSVLVQVQDNFRLSIWTAIAFVAFFTHHLRDAIRRGLWFRAPHLNYSTAPVLYWLYLALTQLCPHAVIQLLHLQTRGSAGDQAVRYRPLEVV</sequence>
<evidence type="ECO:0000256" key="1">
    <source>
        <dbReference type="ARBA" id="ARBA00004141"/>
    </source>
</evidence>
<keyword evidence="7" id="KW-0732">Signal</keyword>
<keyword evidence="5 6" id="KW-0472">Membrane</keyword>
<reference evidence="8" key="1">
    <citation type="submission" date="2006-03" db="EMBL/GenBank/DDBJ databases">
        <authorList>
            <person name="Ribeiro J.M.C."/>
            <person name="Chandra P.K."/>
            <person name="Calvo E."/>
            <person name="Pham V.M."/>
            <person name="Wikel S.K."/>
        </authorList>
    </citation>
    <scope>NUCLEOTIDE SEQUENCE</scope>
</reference>
<feature type="transmembrane region" description="Helical" evidence="6">
    <location>
        <begin position="95"/>
        <end position="115"/>
    </location>
</feature>
<protein>
    <recommendedName>
        <fullName evidence="2">Transmembrane protein 267</fullName>
    </recommendedName>
</protein>
<dbReference type="PANTHER" id="PTHR13628">
    <property type="entry name" value="TRANSMEMBRANE PROTEIN 267"/>
    <property type="match status" value="1"/>
</dbReference>
<feature type="signal peptide" evidence="7">
    <location>
        <begin position="1"/>
        <end position="26"/>
    </location>
</feature>
<dbReference type="InterPro" id="IPR026572">
    <property type="entry name" value="TMEM267"/>
</dbReference>
<comment type="subcellular location">
    <subcellularLocation>
        <location evidence="1">Membrane</location>
        <topology evidence="1">Multi-pass membrane protein</topology>
    </subcellularLocation>
</comment>
<feature type="transmembrane region" description="Helical" evidence="6">
    <location>
        <begin position="159"/>
        <end position="179"/>
    </location>
</feature>
<keyword evidence="3 6" id="KW-0812">Transmembrane</keyword>
<evidence type="ECO:0000256" key="3">
    <source>
        <dbReference type="ARBA" id="ARBA00022692"/>
    </source>
</evidence>
<accession>Q1HRU5</accession>
<dbReference type="AlphaFoldDB" id="Q1HRU5"/>
<feature type="chain" id="PRO_5004190093" description="Transmembrane protein 267" evidence="7">
    <location>
        <begin position="27"/>
        <end position="200"/>
    </location>
</feature>
<evidence type="ECO:0000256" key="5">
    <source>
        <dbReference type="ARBA" id="ARBA00023136"/>
    </source>
</evidence>
<evidence type="ECO:0000256" key="6">
    <source>
        <dbReference type="SAM" id="Phobius"/>
    </source>
</evidence>
<keyword evidence="4 6" id="KW-1133">Transmembrane helix</keyword>